<accession>A0A6B3SW72</accession>
<dbReference type="RefSeq" id="WP_163966750.1">
    <property type="nucleotide sequence ID" value="NZ_JAAIVB010000068.1"/>
</dbReference>
<reference evidence="1 2" key="1">
    <citation type="submission" date="2020-02" db="EMBL/GenBank/DDBJ databases">
        <authorList>
            <person name="Kim M.K."/>
        </authorList>
    </citation>
    <scope>NUCLEOTIDE SEQUENCE [LARGE SCALE GENOMIC DNA]</scope>
    <source>
        <strain evidence="1 2">17J57-3</strain>
    </source>
</reference>
<keyword evidence="2" id="KW-1185">Reference proteome</keyword>
<dbReference type="AlphaFoldDB" id="A0A6B3SW72"/>
<sequence length="168" mass="19039">MSFSADAVVLALLVLLALTVAGIIAFAVAVKLRAGREKQNIQAIRSTILDYFRRSGVEVAVTCTRLGGEHYVAMVESEPMKRFRLSHIIEMTLREHVRKSSGLELDKIFWRFPVKQASGGQDATQAKVDQNSDDYINEGLEHYRHIPKPDVEELSWEHFEQELKKDGK</sequence>
<gene>
    <name evidence="1" type="ORF">G3574_19055</name>
</gene>
<dbReference type="EMBL" id="JAAIVB010000068">
    <property type="protein sequence ID" value="NEX63186.1"/>
    <property type="molecule type" value="Genomic_DNA"/>
</dbReference>
<evidence type="ECO:0000313" key="1">
    <source>
        <dbReference type="EMBL" id="NEX63186.1"/>
    </source>
</evidence>
<organism evidence="1 2">
    <name type="scientific">Noviherbaspirillum galbum</name>
    <dbReference type="NCBI Taxonomy" id="2709383"/>
    <lineage>
        <taxon>Bacteria</taxon>
        <taxon>Pseudomonadati</taxon>
        <taxon>Pseudomonadota</taxon>
        <taxon>Betaproteobacteria</taxon>
        <taxon>Burkholderiales</taxon>
        <taxon>Oxalobacteraceae</taxon>
        <taxon>Noviherbaspirillum</taxon>
    </lineage>
</organism>
<protein>
    <submittedName>
        <fullName evidence="1">Uncharacterized protein</fullName>
    </submittedName>
</protein>
<dbReference type="Proteomes" id="UP000482155">
    <property type="component" value="Unassembled WGS sequence"/>
</dbReference>
<evidence type="ECO:0000313" key="2">
    <source>
        <dbReference type="Proteomes" id="UP000482155"/>
    </source>
</evidence>
<name>A0A6B3SW72_9BURK</name>
<comment type="caution">
    <text evidence="1">The sequence shown here is derived from an EMBL/GenBank/DDBJ whole genome shotgun (WGS) entry which is preliminary data.</text>
</comment>
<proteinExistence type="predicted"/>